<dbReference type="SMART" id="SM00886">
    <property type="entry name" value="Dabb"/>
    <property type="match status" value="1"/>
</dbReference>
<feature type="coiled-coil region" evidence="1">
    <location>
        <begin position="13"/>
        <end position="40"/>
    </location>
</feature>
<dbReference type="RefSeq" id="WP_013553431.1">
    <property type="nucleotide sequence ID" value="NC_014935.1"/>
</dbReference>
<gene>
    <name evidence="3" type="ordered locus">Nitsa_0465</name>
</gene>
<accession>E6X0L5</accession>
<reference evidence="3 4" key="1">
    <citation type="journal article" date="2011" name="Stand. Genomic Sci.">
        <title>Complete genome sequence of Nitratifractor salsuginis type strain (E9I37-1).</title>
        <authorList>
            <person name="Anderson I."/>
            <person name="Sikorski J."/>
            <person name="Zeytun A."/>
            <person name="Nolan M."/>
            <person name="Lapidus A."/>
            <person name="Lucas S."/>
            <person name="Hammon N."/>
            <person name="Deshpande S."/>
            <person name="Cheng J.F."/>
            <person name="Tapia R."/>
            <person name="Han C."/>
            <person name="Goodwin L."/>
            <person name="Pitluck S."/>
            <person name="Liolios K."/>
            <person name="Pagani I."/>
            <person name="Ivanova N."/>
            <person name="Huntemann M."/>
            <person name="Mavromatis K."/>
            <person name="Ovchinikova G."/>
            <person name="Pati A."/>
            <person name="Chen A."/>
            <person name="Palaniappan K."/>
            <person name="Land M."/>
            <person name="Hauser L."/>
            <person name="Brambilla E.M."/>
            <person name="Ngatchou-Djao O.D."/>
            <person name="Rohde M."/>
            <person name="Tindall B.J."/>
            <person name="Goker M."/>
            <person name="Detter J.C."/>
            <person name="Woyke T."/>
            <person name="Bristow J."/>
            <person name="Eisen J.A."/>
            <person name="Markowitz V."/>
            <person name="Hugenholtz P."/>
            <person name="Klenk H.P."/>
            <person name="Kyrpides N.C."/>
        </authorList>
    </citation>
    <scope>NUCLEOTIDE SEQUENCE [LARGE SCALE GENOMIC DNA]</scope>
    <source>
        <strain evidence="4">DSM 16511 / JCM 12458 / E9I37-1</strain>
    </source>
</reference>
<dbReference type="HOGENOM" id="CLU_080664_3_1_7"/>
<dbReference type="KEGG" id="nsa:Nitsa_0465"/>
<keyword evidence="1" id="KW-0175">Coiled coil</keyword>
<evidence type="ECO:0000259" key="2">
    <source>
        <dbReference type="PROSITE" id="PS51502"/>
    </source>
</evidence>
<dbReference type="Pfam" id="PF07876">
    <property type="entry name" value="Dabb"/>
    <property type="match status" value="1"/>
</dbReference>
<proteinExistence type="predicted"/>
<evidence type="ECO:0000313" key="3">
    <source>
        <dbReference type="EMBL" id="ADV45735.1"/>
    </source>
</evidence>
<dbReference type="AlphaFoldDB" id="E6X0L5"/>
<keyword evidence="4" id="KW-1185">Reference proteome</keyword>
<evidence type="ECO:0000256" key="1">
    <source>
        <dbReference type="SAM" id="Coils"/>
    </source>
</evidence>
<dbReference type="InterPro" id="IPR011008">
    <property type="entry name" value="Dimeric_a/b-barrel"/>
</dbReference>
<dbReference type="InterPro" id="IPR013097">
    <property type="entry name" value="Dabb"/>
</dbReference>
<dbReference type="PROSITE" id="PS51502">
    <property type="entry name" value="S_R_A_B_BARREL"/>
    <property type="match status" value="1"/>
</dbReference>
<reference evidence="4" key="2">
    <citation type="submission" date="2011-01" db="EMBL/GenBank/DDBJ databases">
        <title>The complete genome of Nitratifractor salsuginis DSM 16511.</title>
        <authorList>
            <consortium name="US DOE Joint Genome Institute (JGI-PGF)"/>
            <person name="Lucas S."/>
            <person name="Copeland A."/>
            <person name="Lapidus A."/>
            <person name="Bruce D."/>
            <person name="Goodwin L."/>
            <person name="Pitluck S."/>
            <person name="Kyrpides N."/>
            <person name="Mavromatis K."/>
            <person name="Ivanova N."/>
            <person name="Mikhailova N."/>
            <person name="Zeytun A."/>
            <person name="Detter J.C."/>
            <person name="Tapia R."/>
            <person name="Han C."/>
            <person name="Land M."/>
            <person name="Hauser L."/>
            <person name="Markowitz V."/>
            <person name="Cheng J.-F."/>
            <person name="Hugenholtz P."/>
            <person name="Woyke T."/>
            <person name="Wu D."/>
            <person name="Tindall B."/>
            <person name="Schuetze A."/>
            <person name="Brambilla E."/>
            <person name="Klenk H.-P."/>
            <person name="Eisen J.A."/>
        </authorList>
    </citation>
    <scope>NUCLEOTIDE SEQUENCE [LARGE SCALE GENOMIC DNA]</scope>
    <source>
        <strain evidence="4">DSM 16511 / JCM 12458 / E9I37-1</strain>
    </source>
</reference>
<feature type="domain" description="Stress-response A/B barrel" evidence="2">
    <location>
        <begin position="2"/>
        <end position="95"/>
    </location>
</feature>
<dbReference type="EMBL" id="CP002452">
    <property type="protein sequence ID" value="ADV45735.1"/>
    <property type="molecule type" value="Genomic_DNA"/>
</dbReference>
<organism evidence="3 4">
    <name type="scientific">Nitratifractor salsuginis (strain DSM 16511 / JCM 12458 / E9I37-1)</name>
    <dbReference type="NCBI Taxonomy" id="749222"/>
    <lineage>
        <taxon>Bacteria</taxon>
        <taxon>Pseudomonadati</taxon>
        <taxon>Campylobacterota</taxon>
        <taxon>Epsilonproteobacteria</taxon>
        <taxon>Campylobacterales</taxon>
        <taxon>Sulfurovaceae</taxon>
        <taxon>Nitratifractor</taxon>
    </lineage>
</organism>
<dbReference type="SUPFAM" id="SSF54909">
    <property type="entry name" value="Dimeric alpha+beta barrel"/>
    <property type="match status" value="1"/>
</dbReference>
<dbReference type="Gene3D" id="3.30.70.100">
    <property type="match status" value="1"/>
</dbReference>
<dbReference type="Proteomes" id="UP000008633">
    <property type="component" value="Chromosome"/>
</dbReference>
<sequence length="98" mass="11400">MVVHIVMIKFAEAADKNERIREAKRRIDALIEQVPSLRSMETGINFSEEERAMDLVLTTTFDDRKGLEEYAVHPEHLRVIDYIKSVAEYSKVVDYETV</sequence>
<dbReference type="eggNOG" id="COG4627">
    <property type="taxonomic scope" value="Bacteria"/>
</dbReference>
<dbReference type="STRING" id="749222.Nitsa_0465"/>
<protein>
    <submittedName>
        <fullName evidence="3">Stress responsive alpha-beta barrel domain-containing protein</fullName>
    </submittedName>
</protein>
<name>E6X0L5_NITSE</name>
<evidence type="ECO:0000313" key="4">
    <source>
        <dbReference type="Proteomes" id="UP000008633"/>
    </source>
</evidence>
<dbReference type="PANTHER" id="PTHR37832">
    <property type="entry name" value="BLL2683 PROTEIN"/>
    <property type="match status" value="1"/>
</dbReference>
<dbReference type="OrthoDB" id="9808130at2"/>
<dbReference type="PANTHER" id="PTHR37832:SF1">
    <property type="entry name" value="STRESS-RESPONSE A_B BARREL DOMAIN-CONTAINING PROTEIN"/>
    <property type="match status" value="1"/>
</dbReference>